<dbReference type="AlphaFoldDB" id="A0ABD3XW19"/>
<evidence type="ECO:0000313" key="3">
    <source>
        <dbReference type="Proteomes" id="UP001634394"/>
    </source>
</evidence>
<feature type="compositionally biased region" description="Polar residues" evidence="1">
    <location>
        <begin position="44"/>
        <end position="53"/>
    </location>
</feature>
<dbReference type="EMBL" id="JBJQND010000001">
    <property type="protein sequence ID" value="KAL3890434.1"/>
    <property type="molecule type" value="Genomic_DNA"/>
</dbReference>
<dbReference type="Proteomes" id="UP001634394">
    <property type="component" value="Unassembled WGS sequence"/>
</dbReference>
<protein>
    <submittedName>
        <fullName evidence="2">Uncharacterized protein</fullName>
    </submittedName>
</protein>
<feature type="compositionally biased region" description="Basic and acidic residues" evidence="1">
    <location>
        <begin position="26"/>
        <end position="40"/>
    </location>
</feature>
<gene>
    <name evidence="2" type="ORF">ACJMK2_002716</name>
</gene>
<reference evidence="2 3" key="1">
    <citation type="submission" date="2024-11" db="EMBL/GenBank/DDBJ databases">
        <title>Chromosome-level genome assembly of the freshwater bivalve Anodonta woodiana.</title>
        <authorList>
            <person name="Chen X."/>
        </authorList>
    </citation>
    <scope>NUCLEOTIDE SEQUENCE [LARGE SCALE GENOMIC DNA]</scope>
    <source>
        <strain evidence="2">MN2024</strain>
        <tissue evidence="2">Gills</tissue>
    </source>
</reference>
<proteinExistence type="predicted"/>
<evidence type="ECO:0000256" key="1">
    <source>
        <dbReference type="SAM" id="MobiDB-lite"/>
    </source>
</evidence>
<name>A0ABD3XW19_SINWO</name>
<evidence type="ECO:0000313" key="2">
    <source>
        <dbReference type="EMBL" id="KAL3890434.1"/>
    </source>
</evidence>
<feature type="non-terminal residue" evidence="2">
    <location>
        <position position="53"/>
    </location>
</feature>
<accession>A0ABD3XW19</accession>
<keyword evidence="3" id="KW-1185">Reference proteome</keyword>
<feature type="region of interest" description="Disordered" evidence="1">
    <location>
        <begin position="1"/>
        <end position="53"/>
    </location>
</feature>
<feature type="compositionally biased region" description="Acidic residues" evidence="1">
    <location>
        <begin position="8"/>
        <end position="25"/>
    </location>
</feature>
<comment type="caution">
    <text evidence="2">The sequence shown here is derived from an EMBL/GenBank/DDBJ whole genome shotgun (WGS) entry which is preliminary data.</text>
</comment>
<organism evidence="2 3">
    <name type="scientific">Sinanodonta woodiana</name>
    <name type="common">Chinese pond mussel</name>
    <name type="synonym">Anodonta woodiana</name>
    <dbReference type="NCBI Taxonomy" id="1069815"/>
    <lineage>
        <taxon>Eukaryota</taxon>
        <taxon>Metazoa</taxon>
        <taxon>Spiralia</taxon>
        <taxon>Lophotrochozoa</taxon>
        <taxon>Mollusca</taxon>
        <taxon>Bivalvia</taxon>
        <taxon>Autobranchia</taxon>
        <taxon>Heteroconchia</taxon>
        <taxon>Palaeoheterodonta</taxon>
        <taxon>Unionida</taxon>
        <taxon>Unionoidea</taxon>
        <taxon>Unionidae</taxon>
        <taxon>Unioninae</taxon>
        <taxon>Sinanodonta</taxon>
    </lineage>
</organism>
<sequence length="53" mass="6121">MENKIDTFDEPYTDPNDAQDIEDEYSMIRESDDSSYKPDESDSMDSSFNSNIS</sequence>